<name>A0A167XKN1_CORDF</name>
<comment type="caution">
    <text evidence="2">The sequence shown here is derived from an EMBL/GenBank/DDBJ whole genome shotgun (WGS) entry which is preliminary data.</text>
</comment>
<protein>
    <submittedName>
        <fullName evidence="2">Uncharacterized protein</fullName>
    </submittedName>
</protein>
<feature type="compositionally biased region" description="Low complexity" evidence="1">
    <location>
        <begin position="206"/>
        <end position="217"/>
    </location>
</feature>
<gene>
    <name evidence="2" type="ORF">LEL_10540</name>
</gene>
<dbReference type="AlphaFoldDB" id="A0A167XKN1"/>
<organism evidence="2 3">
    <name type="scientific">Akanthomyces lecanii RCEF 1005</name>
    <dbReference type="NCBI Taxonomy" id="1081108"/>
    <lineage>
        <taxon>Eukaryota</taxon>
        <taxon>Fungi</taxon>
        <taxon>Dikarya</taxon>
        <taxon>Ascomycota</taxon>
        <taxon>Pezizomycotina</taxon>
        <taxon>Sordariomycetes</taxon>
        <taxon>Hypocreomycetidae</taxon>
        <taxon>Hypocreales</taxon>
        <taxon>Cordycipitaceae</taxon>
        <taxon>Akanthomyces</taxon>
        <taxon>Cordyceps confragosa</taxon>
    </lineage>
</organism>
<dbReference type="Proteomes" id="UP000076881">
    <property type="component" value="Unassembled WGS sequence"/>
</dbReference>
<evidence type="ECO:0000313" key="3">
    <source>
        <dbReference type="Proteomes" id="UP000076881"/>
    </source>
</evidence>
<reference evidence="2 3" key="1">
    <citation type="journal article" date="2016" name="Genome Biol. Evol.">
        <title>Divergent and convergent evolution of fungal pathogenicity.</title>
        <authorList>
            <person name="Shang Y."/>
            <person name="Xiao G."/>
            <person name="Zheng P."/>
            <person name="Cen K."/>
            <person name="Zhan S."/>
            <person name="Wang C."/>
        </authorList>
    </citation>
    <scope>NUCLEOTIDE SEQUENCE [LARGE SCALE GENOMIC DNA]</scope>
    <source>
        <strain evidence="2 3">RCEF 1005</strain>
    </source>
</reference>
<keyword evidence="3" id="KW-1185">Reference proteome</keyword>
<feature type="compositionally biased region" description="Acidic residues" evidence="1">
    <location>
        <begin position="169"/>
        <end position="193"/>
    </location>
</feature>
<evidence type="ECO:0000256" key="1">
    <source>
        <dbReference type="SAM" id="MobiDB-lite"/>
    </source>
</evidence>
<evidence type="ECO:0000313" key="2">
    <source>
        <dbReference type="EMBL" id="OAA65093.1"/>
    </source>
</evidence>
<accession>A0A167XKN1</accession>
<feature type="region of interest" description="Disordered" evidence="1">
    <location>
        <begin position="145"/>
        <end position="217"/>
    </location>
</feature>
<proteinExistence type="predicted"/>
<dbReference type="EMBL" id="AZHF01000014">
    <property type="protein sequence ID" value="OAA65093.1"/>
    <property type="molecule type" value="Genomic_DNA"/>
</dbReference>
<sequence length="217" mass="24603">MDDKLVQKFNDELERLRLSGQSLLDLLCLNEDLSLPVGCSGPRLADAWKAWQTTAKNTESTREFMKCLQKRATHVSGALEQLKNDKHGGRELAEERHKFHNNAMKFIKRDPKESGQRFLHLLDKSVTRTWDCCNTTPIMDLSSHRLASQNRADESAPSPPKEGCTQNDNDNDDDNNKDNEEEEEEEDDDDDDDILARKARPAATQTKLSKSSTTSKS</sequence>